<feature type="region of interest" description="Disordered" evidence="1">
    <location>
        <begin position="20"/>
        <end position="57"/>
    </location>
</feature>
<comment type="caution">
    <text evidence="2">The sequence shown here is derived from an EMBL/GenBank/DDBJ whole genome shotgun (WGS) entry which is preliminary data.</text>
</comment>
<keyword evidence="3" id="KW-1185">Reference proteome</keyword>
<dbReference type="EMBL" id="BAAARK010000004">
    <property type="protein sequence ID" value="GAA2653938.1"/>
    <property type="molecule type" value="Genomic_DNA"/>
</dbReference>
<evidence type="ECO:0000256" key="1">
    <source>
        <dbReference type="SAM" id="MobiDB-lite"/>
    </source>
</evidence>
<reference evidence="2 3" key="1">
    <citation type="journal article" date="2019" name="Int. J. Syst. Evol. Microbiol.">
        <title>The Global Catalogue of Microorganisms (GCM) 10K type strain sequencing project: providing services to taxonomists for standard genome sequencing and annotation.</title>
        <authorList>
            <consortium name="The Broad Institute Genomics Platform"/>
            <consortium name="The Broad Institute Genome Sequencing Center for Infectious Disease"/>
            <person name="Wu L."/>
            <person name="Ma J."/>
        </authorList>
    </citation>
    <scope>NUCLEOTIDE SEQUENCE [LARGE SCALE GENOMIC DNA]</scope>
    <source>
        <strain evidence="2 3">JCM 16374</strain>
    </source>
</reference>
<accession>A0ABN3RJ21</accession>
<organism evidence="2 3">
    <name type="scientific">Streptomyces lunalinharesii</name>
    <dbReference type="NCBI Taxonomy" id="333384"/>
    <lineage>
        <taxon>Bacteria</taxon>
        <taxon>Bacillati</taxon>
        <taxon>Actinomycetota</taxon>
        <taxon>Actinomycetes</taxon>
        <taxon>Kitasatosporales</taxon>
        <taxon>Streptomycetaceae</taxon>
        <taxon>Streptomyces</taxon>
    </lineage>
</organism>
<protein>
    <submittedName>
        <fullName evidence="2">Uncharacterized protein</fullName>
    </submittedName>
</protein>
<feature type="compositionally biased region" description="Low complexity" evidence="1">
    <location>
        <begin position="28"/>
        <end position="45"/>
    </location>
</feature>
<dbReference type="Proteomes" id="UP001500994">
    <property type="component" value="Unassembled WGS sequence"/>
</dbReference>
<name>A0ABN3RJ21_9ACTN</name>
<evidence type="ECO:0000313" key="3">
    <source>
        <dbReference type="Proteomes" id="UP001500994"/>
    </source>
</evidence>
<sequence length="149" mass="15688">MSDADKQLIDALQAKNKELEDRIAQLEKQQGAPSQSSQPSKPAAKTPTRLKAGDATGHIGRLASDTVLVRLTDADGEGIEGQTVRFYVGGKEVGSDLTDANGEIRTNSGQHIGQPLNWVNALGNGYTAEFEGSKEYKPSHTQAGVGVGA</sequence>
<dbReference type="RefSeq" id="WP_344574554.1">
    <property type="nucleotide sequence ID" value="NZ_BAAARK010000004.1"/>
</dbReference>
<evidence type="ECO:0000313" key="2">
    <source>
        <dbReference type="EMBL" id="GAA2653938.1"/>
    </source>
</evidence>
<proteinExistence type="predicted"/>
<gene>
    <name evidence="2" type="ORF">GCM10009864_18680</name>
</gene>
<dbReference type="CDD" id="cd14686">
    <property type="entry name" value="bZIP"/>
    <property type="match status" value="1"/>
</dbReference>